<dbReference type="SUPFAM" id="SSF48452">
    <property type="entry name" value="TPR-like"/>
    <property type="match status" value="1"/>
</dbReference>
<dbReference type="PANTHER" id="PTHR35205">
    <property type="entry name" value="NB-ARC AND TPR DOMAIN PROTEIN"/>
    <property type="match status" value="1"/>
</dbReference>
<proteinExistence type="predicted"/>
<dbReference type="InterPro" id="IPR011990">
    <property type="entry name" value="TPR-like_helical_dom_sf"/>
</dbReference>
<accession>A0AA39GK72</accession>
<dbReference type="SUPFAM" id="SSF52540">
    <property type="entry name" value="P-loop containing nucleoside triphosphate hydrolases"/>
    <property type="match status" value="1"/>
</dbReference>
<dbReference type="InterPro" id="IPR027417">
    <property type="entry name" value="P-loop_NTPase"/>
</dbReference>
<protein>
    <recommendedName>
        <fullName evidence="3">NB-ARC domain-containing protein</fullName>
    </recommendedName>
</protein>
<dbReference type="AlphaFoldDB" id="A0AA39GK72"/>
<dbReference type="PANTHER" id="PTHR35205:SF1">
    <property type="entry name" value="ZU5 DOMAIN-CONTAINING PROTEIN"/>
    <property type="match status" value="1"/>
</dbReference>
<dbReference type="Gene3D" id="1.25.40.10">
    <property type="entry name" value="Tetratricopeptide repeat domain"/>
    <property type="match status" value="1"/>
</dbReference>
<comment type="caution">
    <text evidence="1">The sequence shown here is derived from an EMBL/GenBank/DDBJ whole genome shotgun (WGS) entry which is preliminary data.</text>
</comment>
<evidence type="ECO:0008006" key="3">
    <source>
        <dbReference type="Google" id="ProtNLM"/>
    </source>
</evidence>
<dbReference type="PRINTS" id="PR00364">
    <property type="entry name" value="DISEASERSIST"/>
</dbReference>
<dbReference type="EMBL" id="JAPDFR010000003">
    <property type="protein sequence ID" value="KAK0388875.1"/>
    <property type="molecule type" value="Genomic_DNA"/>
</dbReference>
<evidence type="ECO:0000313" key="2">
    <source>
        <dbReference type="Proteomes" id="UP001175261"/>
    </source>
</evidence>
<reference evidence="1" key="1">
    <citation type="submission" date="2022-10" db="EMBL/GenBank/DDBJ databases">
        <title>Determination and structural analysis of whole genome sequence of Sarocladium strictum F4-1.</title>
        <authorList>
            <person name="Hu L."/>
            <person name="Jiang Y."/>
        </authorList>
    </citation>
    <scope>NUCLEOTIDE SEQUENCE</scope>
    <source>
        <strain evidence="1">F4-1</strain>
    </source>
</reference>
<dbReference type="Gene3D" id="3.40.50.300">
    <property type="entry name" value="P-loop containing nucleotide triphosphate hydrolases"/>
    <property type="match status" value="1"/>
</dbReference>
<evidence type="ECO:0000313" key="1">
    <source>
        <dbReference type="EMBL" id="KAK0388875.1"/>
    </source>
</evidence>
<keyword evidence="2" id="KW-1185">Reference proteome</keyword>
<dbReference type="Proteomes" id="UP001175261">
    <property type="component" value="Unassembled WGS sequence"/>
</dbReference>
<sequence>MDAVGLGIAVLGLCADLRVRLESIRSAPRVATSMRSRIKNTEGCLARVVNVLNCSPPSLTMGTGAHESLCRLEASLQDLSATTKKLHEDLHGTSWRRLRSRIPFALDTTRMENYERILDRLVADITAFTSTANLQQLSLMTEQFRSLQILSSTPAQNIQARGFELGFYLSNVPTIHHFEGRESFLQRLSSTLFPTSSCGQRKLEIVSGLGGIGKTQLVIRFARINEKEFSSIFFIDAYSQESISHCFRDVHFLLFGHDNKHASGVGNEESTQDGSHVIREVLDWFCLNGNDKWLLIFDNVDRQPSDPGGVDIASFFPPTNKGSILITTRLFPLEVSGISQPQIVLQPMDKQESRNLLGYHTNRYASPGEPSDAYGTTDEQDALVARLAGLPLALAQAGSFLDTTRMNIPQYLELYDSSRRRLLESHRPMFGNSDSLRSGVETTWRMSIDLLRDMAREEDSRYGDALQLLRFITYFEPTDIDFTILRRGLVSDQVPRWFERTFGDELAFVNTAQILVERSLLNSTSTFGIYSMHRVVYDWLCAFETAEPDEQLLRLAVCAVAFSAPGRLSRSWKDNEKRLYIHGLAMEDRLLRCKFESGSPLADLEALRTPQKQQALHLVRDPNWFRYLRGVQEPLSILAYLFSVSEKSQTGLEILHSALSRSQQVNNLNDVQNISALLLGKAIILIHQRNLTDARQCVDSVLDLASPYDLHHILREVDLLHAILSRLEGRPGEAVQILKDCLDQCKRHGFGLYHPSTYAVSMELNLALDKGTDHVDLGVDIVSEKIRLLEPYRSSAEKNASHDADARVILSYLGEAYRLANAPSESLAVLQAGLTAELANGGCSVSNLDDMYYDLFRVYSDACDFPKAIEACENWVRVRETRYGTKTTKTAYALSDLCCVLGSSNSSSPRAVQAGLQAAEVIDPDDKREYWRLCQRLTTAYKLVENEQEALVWALKAVEGFQAEFGSQLKTQHAEGLRAVALLYEQLGDPVAAGVYHSKHSAFLQGV</sequence>
<organism evidence="1 2">
    <name type="scientific">Sarocladium strictum</name>
    <name type="common">Black bundle disease fungus</name>
    <name type="synonym">Acremonium strictum</name>
    <dbReference type="NCBI Taxonomy" id="5046"/>
    <lineage>
        <taxon>Eukaryota</taxon>
        <taxon>Fungi</taxon>
        <taxon>Dikarya</taxon>
        <taxon>Ascomycota</taxon>
        <taxon>Pezizomycotina</taxon>
        <taxon>Sordariomycetes</taxon>
        <taxon>Hypocreomycetidae</taxon>
        <taxon>Hypocreales</taxon>
        <taxon>Sarocladiaceae</taxon>
        <taxon>Sarocladium</taxon>
    </lineage>
</organism>
<gene>
    <name evidence="1" type="ORF">NLU13_5118</name>
</gene>
<name>A0AA39GK72_SARSR</name>